<feature type="signal peptide" evidence="1">
    <location>
        <begin position="1"/>
        <end position="31"/>
    </location>
</feature>
<gene>
    <name evidence="2" type="ORF">AACH00_10150</name>
</gene>
<comment type="caution">
    <text evidence="2">The sequence shown here is derived from an EMBL/GenBank/DDBJ whole genome shotgun (WGS) entry which is preliminary data.</text>
</comment>
<keyword evidence="1" id="KW-0732">Signal</keyword>
<sequence>MTHPLLRSANARLRHSLMGLALCGLLASVQAQTQNQTQTTDQVVAVLKGVDKVSLYAKAYDNKAQTRLDPKELGFPLAVMEVDGDFLKVKLNGKEVWLDGAEVAINKAVAFNCVKDQQRPVKTASIQGASSGCK</sequence>
<reference evidence="2 3" key="1">
    <citation type="submission" date="2024-04" db="EMBL/GenBank/DDBJ databases">
        <title>Novel species of the genus Ideonella isolated from streams.</title>
        <authorList>
            <person name="Lu H."/>
        </authorList>
    </citation>
    <scope>NUCLEOTIDE SEQUENCE [LARGE SCALE GENOMIC DNA]</scope>
    <source>
        <strain evidence="2 3">LYT19W</strain>
    </source>
</reference>
<evidence type="ECO:0000313" key="3">
    <source>
        <dbReference type="Proteomes" id="UP001379945"/>
    </source>
</evidence>
<evidence type="ECO:0000313" key="2">
    <source>
        <dbReference type="EMBL" id="MEK8046709.1"/>
    </source>
</evidence>
<evidence type="ECO:0000256" key="1">
    <source>
        <dbReference type="SAM" id="SignalP"/>
    </source>
</evidence>
<feature type="chain" id="PRO_5047299888" evidence="1">
    <location>
        <begin position="32"/>
        <end position="134"/>
    </location>
</feature>
<organism evidence="2 3">
    <name type="scientific">Ideonella margarita</name>
    <dbReference type="NCBI Taxonomy" id="2984191"/>
    <lineage>
        <taxon>Bacteria</taxon>
        <taxon>Pseudomonadati</taxon>
        <taxon>Pseudomonadota</taxon>
        <taxon>Betaproteobacteria</taxon>
        <taxon>Burkholderiales</taxon>
        <taxon>Sphaerotilaceae</taxon>
        <taxon>Ideonella</taxon>
    </lineage>
</organism>
<name>A0ABU9C4A1_9BURK</name>
<dbReference type="Proteomes" id="UP001379945">
    <property type="component" value="Unassembled WGS sequence"/>
</dbReference>
<dbReference type="RefSeq" id="WP_341399006.1">
    <property type="nucleotide sequence ID" value="NZ_JBBUTI010000006.1"/>
</dbReference>
<keyword evidence="3" id="KW-1185">Reference proteome</keyword>
<dbReference type="EMBL" id="JBBUTI010000006">
    <property type="protein sequence ID" value="MEK8046709.1"/>
    <property type="molecule type" value="Genomic_DNA"/>
</dbReference>
<accession>A0ABU9C4A1</accession>
<protein>
    <submittedName>
        <fullName evidence="2">Uncharacterized protein</fullName>
    </submittedName>
</protein>
<proteinExistence type="predicted"/>